<dbReference type="Gene3D" id="3.30.70.100">
    <property type="match status" value="1"/>
</dbReference>
<dbReference type="EMBL" id="VFPA01000001">
    <property type="protein sequence ID" value="TQM15093.1"/>
    <property type="molecule type" value="Genomic_DNA"/>
</dbReference>
<proteinExistence type="predicted"/>
<dbReference type="InterPro" id="IPR011008">
    <property type="entry name" value="Dimeric_a/b-barrel"/>
</dbReference>
<evidence type="ECO:0000313" key="3">
    <source>
        <dbReference type="Proteomes" id="UP000315677"/>
    </source>
</evidence>
<sequence>MSGYVILNGEVTDPDAYEEYKAGAQRVVAEHGGRFLARGGAATVVEGEWLPRVVVVEFPSYDAALAFYRSPEYQRLVEIRKACSTASVVIVEGAPAPQ</sequence>
<protein>
    <submittedName>
        <fullName evidence="2">Uncharacterized protein (DUF1330 family)</fullName>
    </submittedName>
</protein>
<reference evidence="2 3" key="1">
    <citation type="submission" date="2019-06" db="EMBL/GenBank/DDBJ databases">
        <title>Sequencing the genomes of 1000 actinobacteria strains.</title>
        <authorList>
            <person name="Klenk H.-P."/>
        </authorList>
    </citation>
    <scope>NUCLEOTIDE SEQUENCE [LARGE SCALE GENOMIC DNA]</scope>
    <source>
        <strain evidence="2 3">DSM 45301</strain>
    </source>
</reference>
<dbReference type="RefSeq" id="WP_142050363.1">
    <property type="nucleotide sequence ID" value="NZ_VFPA01000001.1"/>
</dbReference>
<dbReference type="SUPFAM" id="SSF54909">
    <property type="entry name" value="Dimeric alpha+beta barrel"/>
    <property type="match status" value="1"/>
</dbReference>
<dbReference type="Pfam" id="PF07045">
    <property type="entry name" value="DUF1330"/>
    <property type="match status" value="1"/>
</dbReference>
<name>A0A543E0G8_9PSEU</name>
<organism evidence="2 3">
    <name type="scientific">Pseudonocardia kunmingensis</name>
    <dbReference type="NCBI Taxonomy" id="630975"/>
    <lineage>
        <taxon>Bacteria</taxon>
        <taxon>Bacillati</taxon>
        <taxon>Actinomycetota</taxon>
        <taxon>Actinomycetes</taxon>
        <taxon>Pseudonocardiales</taxon>
        <taxon>Pseudonocardiaceae</taxon>
        <taxon>Pseudonocardia</taxon>
    </lineage>
</organism>
<comment type="caution">
    <text evidence="2">The sequence shown here is derived from an EMBL/GenBank/DDBJ whole genome shotgun (WGS) entry which is preliminary data.</text>
</comment>
<gene>
    <name evidence="2" type="ORF">FB558_1875</name>
</gene>
<dbReference type="Proteomes" id="UP000315677">
    <property type="component" value="Unassembled WGS sequence"/>
</dbReference>
<dbReference type="PANTHER" id="PTHR41521">
    <property type="match status" value="1"/>
</dbReference>
<accession>A0A543E0G8</accession>
<dbReference type="AlphaFoldDB" id="A0A543E0G8"/>
<feature type="domain" description="DUF1330" evidence="1">
    <location>
        <begin position="2"/>
        <end position="93"/>
    </location>
</feature>
<evidence type="ECO:0000259" key="1">
    <source>
        <dbReference type="Pfam" id="PF07045"/>
    </source>
</evidence>
<evidence type="ECO:0000313" key="2">
    <source>
        <dbReference type="EMBL" id="TQM15093.1"/>
    </source>
</evidence>
<keyword evidence="3" id="KW-1185">Reference proteome</keyword>
<dbReference type="OrthoDB" id="9806380at2"/>
<dbReference type="PANTHER" id="PTHR41521:SF4">
    <property type="entry name" value="BLR0684 PROTEIN"/>
    <property type="match status" value="1"/>
</dbReference>
<dbReference type="InterPro" id="IPR010753">
    <property type="entry name" value="DUF1330"/>
</dbReference>